<dbReference type="Proteomes" id="UP001164743">
    <property type="component" value="Chromosome 5A"/>
</dbReference>
<evidence type="ECO:0000313" key="3">
    <source>
        <dbReference type="EMBL" id="WAQ85146.1"/>
    </source>
</evidence>
<name>A0ABY7CIU9_9BASI</name>
<reference evidence="3" key="1">
    <citation type="submission" date="2022-10" db="EMBL/GenBank/DDBJ databases">
        <title>Puccinia triticina Genome sequencing and assembly.</title>
        <authorList>
            <person name="Li C."/>
        </authorList>
    </citation>
    <scope>NUCLEOTIDE SEQUENCE</scope>
    <source>
        <strain evidence="3">Pt15</strain>
    </source>
</reference>
<gene>
    <name evidence="3" type="ORF">PtA15_5A720</name>
</gene>
<proteinExistence type="predicted"/>
<feature type="chain" id="PRO_5045307548" evidence="2">
    <location>
        <begin position="26"/>
        <end position="222"/>
    </location>
</feature>
<evidence type="ECO:0000256" key="2">
    <source>
        <dbReference type="SAM" id="SignalP"/>
    </source>
</evidence>
<organism evidence="3 4">
    <name type="scientific">Puccinia triticina</name>
    <dbReference type="NCBI Taxonomy" id="208348"/>
    <lineage>
        <taxon>Eukaryota</taxon>
        <taxon>Fungi</taxon>
        <taxon>Dikarya</taxon>
        <taxon>Basidiomycota</taxon>
        <taxon>Pucciniomycotina</taxon>
        <taxon>Pucciniomycetes</taxon>
        <taxon>Pucciniales</taxon>
        <taxon>Pucciniaceae</taxon>
        <taxon>Puccinia</taxon>
    </lineage>
</organism>
<keyword evidence="4" id="KW-1185">Reference proteome</keyword>
<protein>
    <submittedName>
        <fullName evidence="3">Uncharacterized protein</fullName>
    </submittedName>
</protein>
<accession>A0ABY7CIU9</accession>
<dbReference type="RefSeq" id="XP_053020701.1">
    <property type="nucleotide sequence ID" value="XM_053169512.1"/>
</dbReference>
<dbReference type="EMBL" id="CP110425">
    <property type="protein sequence ID" value="WAQ85146.1"/>
    <property type="molecule type" value="Genomic_DNA"/>
</dbReference>
<feature type="region of interest" description="Disordered" evidence="1">
    <location>
        <begin position="24"/>
        <end position="98"/>
    </location>
</feature>
<evidence type="ECO:0000313" key="4">
    <source>
        <dbReference type="Proteomes" id="UP001164743"/>
    </source>
</evidence>
<keyword evidence="2" id="KW-0732">Signal</keyword>
<sequence length="222" mass="25045">MSTPQTELSIGLMLLMAVLDPQSEADNTSATLTSDQQNPWEGPYKVLATGAQSNSMSPKTKKCAADPQPQSCSSKKSWKTVKDEAEESEESDEEEPFKDTPIELVHHRTLPLKGLMVWNKICCAAQYASTVEQTIERRIEPGAHVYWMFSQIFAQLKFTWQENRKSGQSSATNKRSTFLLALEAWVDIKDCNTAHFWHMMNGFRRRLGRIHSSTQSTSTSPL</sequence>
<feature type="compositionally biased region" description="Acidic residues" evidence="1">
    <location>
        <begin position="84"/>
        <end position="96"/>
    </location>
</feature>
<evidence type="ECO:0000256" key="1">
    <source>
        <dbReference type="SAM" id="MobiDB-lite"/>
    </source>
</evidence>
<feature type="compositionally biased region" description="Polar residues" evidence="1">
    <location>
        <begin position="24"/>
        <end position="39"/>
    </location>
</feature>
<dbReference type="GeneID" id="77810407"/>
<feature type="signal peptide" evidence="2">
    <location>
        <begin position="1"/>
        <end position="25"/>
    </location>
</feature>